<evidence type="ECO:0000256" key="2">
    <source>
        <dbReference type="ARBA" id="ARBA00010400"/>
    </source>
</evidence>
<organism evidence="6 7">
    <name type="scientific">Phytophthora nicotianae P1976</name>
    <dbReference type="NCBI Taxonomy" id="1317066"/>
    <lineage>
        <taxon>Eukaryota</taxon>
        <taxon>Sar</taxon>
        <taxon>Stramenopiles</taxon>
        <taxon>Oomycota</taxon>
        <taxon>Peronosporomycetes</taxon>
        <taxon>Peronosporales</taxon>
        <taxon>Peronosporaceae</taxon>
        <taxon>Phytophthora</taxon>
    </lineage>
</organism>
<dbReference type="Proteomes" id="UP000028582">
    <property type="component" value="Unassembled WGS sequence"/>
</dbReference>
<comment type="similarity">
    <text evidence="2 5">Belongs to the RxLR effector family.</text>
</comment>
<accession>A0A080ZMA1</accession>
<feature type="chain" id="PRO_5044976225" description="RxLR effector protein" evidence="5">
    <location>
        <begin position="21"/>
        <end position="312"/>
    </location>
</feature>
<keyword evidence="4 5" id="KW-0732">Signal</keyword>
<dbReference type="EMBL" id="ANJA01002840">
    <property type="protein sequence ID" value="ETO67762.1"/>
    <property type="molecule type" value="Genomic_DNA"/>
</dbReference>
<evidence type="ECO:0000256" key="3">
    <source>
        <dbReference type="ARBA" id="ARBA00022525"/>
    </source>
</evidence>
<reference evidence="6 7" key="1">
    <citation type="submission" date="2013-11" db="EMBL/GenBank/DDBJ databases">
        <title>The Genome Sequence of Phytophthora parasitica P1976.</title>
        <authorList>
            <consortium name="The Broad Institute Genomics Platform"/>
            <person name="Russ C."/>
            <person name="Tyler B."/>
            <person name="Panabieres F."/>
            <person name="Shan W."/>
            <person name="Tripathy S."/>
            <person name="Grunwald N."/>
            <person name="Machado M."/>
            <person name="Johnson C.S."/>
            <person name="Walker B."/>
            <person name="Young S."/>
            <person name="Zeng Q."/>
            <person name="Gargeya S."/>
            <person name="Fitzgerald M."/>
            <person name="Haas B."/>
            <person name="Abouelleil A."/>
            <person name="Allen A.W."/>
            <person name="Alvarado L."/>
            <person name="Arachchi H.M."/>
            <person name="Berlin A.M."/>
            <person name="Chapman S.B."/>
            <person name="Gainer-Dewar J."/>
            <person name="Goldberg J."/>
            <person name="Griggs A."/>
            <person name="Gujja S."/>
            <person name="Hansen M."/>
            <person name="Howarth C."/>
            <person name="Imamovic A."/>
            <person name="Ireland A."/>
            <person name="Larimer J."/>
            <person name="McCowan C."/>
            <person name="Murphy C."/>
            <person name="Pearson M."/>
            <person name="Poon T.W."/>
            <person name="Priest M."/>
            <person name="Roberts A."/>
            <person name="Saif S."/>
            <person name="Shea T."/>
            <person name="Sisk P."/>
            <person name="Sykes S."/>
            <person name="Wortman J."/>
            <person name="Nusbaum C."/>
            <person name="Birren B."/>
        </authorList>
    </citation>
    <scope>NUCLEOTIDE SEQUENCE [LARGE SCALE GENOMIC DNA]</scope>
    <source>
        <strain evidence="6 7">P1976</strain>
    </source>
</reference>
<evidence type="ECO:0000256" key="5">
    <source>
        <dbReference type="RuleBase" id="RU367124"/>
    </source>
</evidence>
<dbReference type="InterPro" id="IPR031825">
    <property type="entry name" value="RXLR"/>
</dbReference>
<evidence type="ECO:0000313" key="7">
    <source>
        <dbReference type="Proteomes" id="UP000028582"/>
    </source>
</evidence>
<proteinExistence type="inferred from homology"/>
<comment type="subcellular location">
    <subcellularLocation>
        <location evidence="1 5">Secreted</location>
    </subcellularLocation>
</comment>
<comment type="function">
    <text evidence="5">Effector that suppresses plant defense responses during pathogen infection.</text>
</comment>
<dbReference type="Pfam" id="PF16810">
    <property type="entry name" value="RXLR"/>
    <property type="match status" value="1"/>
</dbReference>
<name>A0A080ZMA1_PHYNI</name>
<keyword evidence="3 5" id="KW-0964">Secreted</keyword>
<dbReference type="AlphaFoldDB" id="A0A080ZMA1"/>
<feature type="signal peptide" evidence="5">
    <location>
        <begin position="1"/>
        <end position="20"/>
    </location>
</feature>
<gene>
    <name evidence="6" type="ORF">F444_15338</name>
</gene>
<protein>
    <recommendedName>
        <fullName evidence="5">RxLR effector protein</fullName>
    </recommendedName>
</protein>
<dbReference type="OrthoDB" id="127754at2759"/>
<comment type="domain">
    <text evidence="5">The RxLR-dEER motif acts to carry the protein into the host cell cytoplasm through binding to cell surface phosphatidylinositol-3-phosphate.</text>
</comment>
<evidence type="ECO:0000256" key="1">
    <source>
        <dbReference type="ARBA" id="ARBA00004613"/>
    </source>
</evidence>
<comment type="caution">
    <text evidence="6">The sequence shown here is derived from an EMBL/GenBank/DDBJ whole genome shotgun (WGS) entry which is preliminary data.</text>
</comment>
<evidence type="ECO:0000313" key="6">
    <source>
        <dbReference type="EMBL" id="ETO67762.1"/>
    </source>
</evidence>
<evidence type="ECO:0000256" key="4">
    <source>
        <dbReference type="ARBA" id="ARBA00022729"/>
    </source>
</evidence>
<sequence length="312" mass="35471">MRSFLLLLVLVFVAITSSNALLTASHRHQPKTAKLKLDQAVQWNIEDKRFLRATDAADEERGLAGIKTKLKAWLEKFTSLFKKSKSAKAAATTTTTNLEEVAEKVAIRYQSEMYKSEVTLAQDLVKKGVVDDVLYQNKISPEAYFDALKLDPKLKFISDSAIARGNNPTWRSFSQNFIKKGAVNDVLYQNKISPEAYFDALKLNPKLRFYSDSAVTRVNNPNLEKFFSYSNFYYKSEAGKREVAKAEDLIQKVVTDQVLLYNKISPDAYFEALKLNPNLKFIADSAVARKNNPDLEKFYTYATKYYNSLTGK</sequence>